<evidence type="ECO:0000313" key="1">
    <source>
        <dbReference type="EMBL" id="CCA22473.1"/>
    </source>
</evidence>
<sequence>MFEFTGSNELPGRLPGKGLTHIRIHLLLELLLSANPSRDAMPSSSFYQLNLYRSCYRIKASSPLYLHSIVIFLYFSVIIEKRKSLVSYVIEFDPVEIR</sequence>
<dbReference type="AlphaFoldDB" id="F0WME1"/>
<proteinExistence type="predicted"/>
<gene>
    <name evidence="1" type="primary">AlNc14C156G7638</name>
    <name evidence="1" type="ORF">ALNC14_086160</name>
</gene>
<dbReference type="EMBL" id="FR824201">
    <property type="protein sequence ID" value="CCA22473.1"/>
    <property type="molecule type" value="Genomic_DNA"/>
</dbReference>
<reference evidence="1" key="2">
    <citation type="submission" date="2011-02" db="EMBL/GenBank/DDBJ databases">
        <authorList>
            <person name="MacLean D."/>
        </authorList>
    </citation>
    <scope>NUCLEOTIDE SEQUENCE</scope>
</reference>
<name>F0WME1_9STRA</name>
<organism evidence="1">
    <name type="scientific">Albugo laibachii Nc14</name>
    <dbReference type="NCBI Taxonomy" id="890382"/>
    <lineage>
        <taxon>Eukaryota</taxon>
        <taxon>Sar</taxon>
        <taxon>Stramenopiles</taxon>
        <taxon>Oomycota</taxon>
        <taxon>Peronosporomycetes</taxon>
        <taxon>Albuginales</taxon>
        <taxon>Albuginaceae</taxon>
        <taxon>Albugo</taxon>
    </lineage>
</organism>
<accession>F0WME1</accession>
<protein>
    <submittedName>
        <fullName evidence="1">AlNc14C156G7638 protein</fullName>
    </submittedName>
</protein>
<reference evidence="1" key="1">
    <citation type="journal article" date="2011" name="PLoS Biol.">
        <title>Gene gain and loss during evolution of obligate parasitism in the white rust pathogen of Arabidopsis thaliana.</title>
        <authorList>
            <person name="Kemen E."/>
            <person name="Gardiner A."/>
            <person name="Schultz-Larsen T."/>
            <person name="Kemen A.C."/>
            <person name="Balmuth A.L."/>
            <person name="Robert-Seilaniantz A."/>
            <person name="Bailey K."/>
            <person name="Holub E."/>
            <person name="Studholme D.J."/>
            <person name="Maclean D."/>
            <person name="Jones J.D."/>
        </authorList>
    </citation>
    <scope>NUCLEOTIDE SEQUENCE</scope>
</reference>
<dbReference type="HOGENOM" id="CLU_2337906_0_0_1"/>